<dbReference type="EMBL" id="CH480844">
    <property type="protein sequence ID" value="EDW49794.1"/>
    <property type="molecule type" value="Genomic_DNA"/>
</dbReference>
<proteinExistence type="predicted"/>
<keyword evidence="4" id="KW-1185">Reference proteome</keyword>
<name>B4IIM3_DROSE</name>
<keyword evidence="2" id="KW-1133">Transmembrane helix</keyword>
<reference evidence="3 4" key="1">
    <citation type="journal article" date="2007" name="Nature">
        <title>Evolution of genes and genomes on the Drosophila phylogeny.</title>
        <authorList>
            <consortium name="Drosophila 12 Genomes Consortium"/>
            <person name="Clark A.G."/>
            <person name="Eisen M.B."/>
            <person name="Smith D.R."/>
            <person name="Bergman C.M."/>
            <person name="Oliver B."/>
            <person name="Markow T.A."/>
            <person name="Kaufman T.C."/>
            <person name="Kellis M."/>
            <person name="Gelbart W."/>
            <person name="Iyer V.N."/>
            <person name="Pollard D.A."/>
            <person name="Sackton T.B."/>
            <person name="Larracuente A.M."/>
            <person name="Singh N.D."/>
            <person name="Abad J.P."/>
            <person name="Abt D.N."/>
            <person name="Adryan B."/>
            <person name="Aguade M."/>
            <person name="Akashi H."/>
            <person name="Anderson W.W."/>
            <person name="Aquadro C.F."/>
            <person name="Ardell D.H."/>
            <person name="Arguello R."/>
            <person name="Artieri C.G."/>
            <person name="Barbash D.A."/>
            <person name="Barker D."/>
            <person name="Barsanti P."/>
            <person name="Batterham P."/>
            <person name="Batzoglou S."/>
            <person name="Begun D."/>
            <person name="Bhutkar A."/>
            <person name="Blanco E."/>
            <person name="Bosak S.A."/>
            <person name="Bradley R.K."/>
            <person name="Brand A.D."/>
            <person name="Brent M.R."/>
            <person name="Brooks A.N."/>
            <person name="Brown R.H."/>
            <person name="Butlin R.K."/>
            <person name="Caggese C."/>
            <person name="Calvi B.R."/>
            <person name="Bernardo de Carvalho A."/>
            <person name="Caspi A."/>
            <person name="Castrezana S."/>
            <person name="Celniker S.E."/>
            <person name="Chang J.L."/>
            <person name="Chapple C."/>
            <person name="Chatterji S."/>
            <person name="Chinwalla A."/>
            <person name="Civetta A."/>
            <person name="Clifton S.W."/>
            <person name="Comeron J.M."/>
            <person name="Costello J.C."/>
            <person name="Coyne J.A."/>
            <person name="Daub J."/>
            <person name="David R.G."/>
            <person name="Delcher A.L."/>
            <person name="Delehaunty K."/>
            <person name="Do C.B."/>
            <person name="Ebling H."/>
            <person name="Edwards K."/>
            <person name="Eickbush T."/>
            <person name="Evans J.D."/>
            <person name="Filipski A."/>
            <person name="Findeiss S."/>
            <person name="Freyhult E."/>
            <person name="Fulton L."/>
            <person name="Fulton R."/>
            <person name="Garcia A.C."/>
            <person name="Gardiner A."/>
            <person name="Garfield D.A."/>
            <person name="Garvin B.E."/>
            <person name="Gibson G."/>
            <person name="Gilbert D."/>
            <person name="Gnerre S."/>
            <person name="Godfrey J."/>
            <person name="Good R."/>
            <person name="Gotea V."/>
            <person name="Gravely B."/>
            <person name="Greenberg A.J."/>
            <person name="Griffiths-Jones S."/>
            <person name="Gross S."/>
            <person name="Guigo R."/>
            <person name="Gustafson E.A."/>
            <person name="Haerty W."/>
            <person name="Hahn M.W."/>
            <person name="Halligan D.L."/>
            <person name="Halpern A.L."/>
            <person name="Halter G.M."/>
            <person name="Han M.V."/>
            <person name="Heger A."/>
            <person name="Hillier L."/>
            <person name="Hinrichs A.S."/>
            <person name="Holmes I."/>
            <person name="Hoskins R.A."/>
            <person name="Hubisz M.J."/>
            <person name="Hultmark D."/>
            <person name="Huntley M.A."/>
            <person name="Jaffe D.B."/>
            <person name="Jagadeeshan S."/>
            <person name="Jeck W.R."/>
            <person name="Johnson J."/>
            <person name="Jones C.D."/>
            <person name="Jordan W.C."/>
            <person name="Karpen G.H."/>
            <person name="Kataoka E."/>
            <person name="Keightley P.D."/>
            <person name="Kheradpour P."/>
            <person name="Kirkness E.F."/>
            <person name="Koerich L.B."/>
            <person name="Kristiansen K."/>
            <person name="Kudrna D."/>
            <person name="Kulathinal R.J."/>
            <person name="Kumar S."/>
            <person name="Kwok R."/>
            <person name="Lander E."/>
            <person name="Langley C.H."/>
            <person name="Lapoint R."/>
            <person name="Lazzaro B.P."/>
            <person name="Lee S.J."/>
            <person name="Levesque L."/>
            <person name="Li R."/>
            <person name="Lin C.F."/>
            <person name="Lin M.F."/>
            <person name="Lindblad-Toh K."/>
            <person name="Llopart A."/>
            <person name="Long M."/>
            <person name="Low L."/>
            <person name="Lozovsky E."/>
            <person name="Lu J."/>
            <person name="Luo M."/>
            <person name="Machado C.A."/>
            <person name="Makalowski W."/>
            <person name="Marzo M."/>
            <person name="Matsuda M."/>
            <person name="Matzkin L."/>
            <person name="McAllister B."/>
            <person name="McBride C.S."/>
            <person name="McKernan B."/>
            <person name="McKernan K."/>
            <person name="Mendez-Lago M."/>
            <person name="Minx P."/>
            <person name="Mollenhauer M.U."/>
            <person name="Montooth K."/>
            <person name="Mount S.M."/>
            <person name="Mu X."/>
            <person name="Myers E."/>
            <person name="Negre B."/>
            <person name="Newfeld S."/>
            <person name="Nielsen R."/>
            <person name="Noor M.A."/>
            <person name="O'Grady P."/>
            <person name="Pachter L."/>
            <person name="Papaceit M."/>
            <person name="Parisi M.J."/>
            <person name="Parisi M."/>
            <person name="Parts L."/>
            <person name="Pedersen J.S."/>
            <person name="Pesole G."/>
            <person name="Phillippy A.M."/>
            <person name="Ponting C.P."/>
            <person name="Pop M."/>
            <person name="Porcelli D."/>
            <person name="Powell J.R."/>
            <person name="Prohaska S."/>
            <person name="Pruitt K."/>
            <person name="Puig M."/>
            <person name="Quesneville H."/>
            <person name="Ram K.R."/>
            <person name="Rand D."/>
            <person name="Rasmussen M.D."/>
            <person name="Reed L.K."/>
            <person name="Reenan R."/>
            <person name="Reily A."/>
            <person name="Remington K.A."/>
            <person name="Rieger T.T."/>
            <person name="Ritchie M.G."/>
            <person name="Robin C."/>
            <person name="Rogers Y.H."/>
            <person name="Rohde C."/>
            <person name="Rozas J."/>
            <person name="Rubenfield M.J."/>
            <person name="Ruiz A."/>
            <person name="Russo S."/>
            <person name="Salzberg S.L."/>
            <person name="Sanchez-Gracia A."/>
            <person name="Saranga D.J."/>
            <person name="Sato H."/>
            <person name="Schaeffer S.W."/>
            <person name="Schatz M.C."/>
            <person name="Schlenke T."/>
            <person name="Schwartz R."/>
            <person name="Segarra C."/>
            <person name="Singh R.S."/>
            <person name="Sirot L."/>
            <person name="Sirota M."/>
            <person name="Sisneros N.B."/>
            <person name="Smith C.D."/>
            <person name="Smith T.F."/>
            <person name="Spieth J."/>
            <person name="Stage D.E."/>
            <person name="Stark A."/>
            <person name="Stephan W."/>
            <person name="Strausberg R.L."/>
            <person name="Strempel S."/>
            <person name="Sturgill D."/>
            <person name="Sutton G."/>
            <person name="Sutton G.G."/>
            <person name="Tao W."/>
            <person name="Teichmann S."/>
            <person name="Tobari Y.N."/>
            <person name="Tomimura Y."/>
            <person name="Tsolas J.M."/>
            <person name="Valente V.L."/>
            <person name="Venter E."/>
            <person name="Venter J.C."/>
            <person name="Vicario S."/>
            <person name="Vieira F.G."/>
            <person name="Vilella A.J."/>
            <person name="Villasante A."/>
            <person name="Walenz B."/>
            <person name="Wang J."/>
            <person name="Wasserman M."/>
            <person name="Watts T."/>
            <person name="Wilson D."/>
            <person name="Wilson R.K."/>
            <person name="Wing R.A."/>
            <person name="Wolfner M.F."/>
            <person name="Wong A."/>
            <person name="Wong G.K."/>
            <person name="Wu C.I."/>
            <person name="Wu G."/>
            <person name="Yamamoto D."/>
            <person name="Yang H.P."/>
            <person name="Yang S.P."/>
            <person name="Yorke J.A."/>
            <person name="Yoshida K."/>
            <person name="Zdobnov E."/>
            <person name="Zhang P."/>
            <person name="Zhang Y."/>
            <person name="Zimin A.V."/>
            <person name="Baldwin J."/>
            <person name="Abdouelleil A."/>
            <person name="Abdulkadir J."/>
            <person name="Abebe A."/>
            <person name="Abera B."/>
            <person name="Abreu J."/>
            <person name="Acer S.C."/>
            <person name="Aftuck L."/>
            <person name="Alexander A."/>
            <person name="An P."/>
            <person name="Anderson E."/>
            <person name="Anderson S."/>
            <person name="Arachi H."/>
            <person name="Azer M."/>
            <person name="Bachantsang P."/>
            <person name="Barry A."/>
            <person name="Bayul T."/>
            <person name="Berlin A."/>
            <person name="Bessette D."/>
            <person name="Bloom T."/>
            <person name="Blye J."/>
            <person name="Boguslavskiy L."/>
            <person name="Bonnet C."/>
            <person name="Boukhgalter B."/>
            <person name="Bourzgui I."/>
            <person name="Brown A."/>
            <person name="Cahill P."/>
            <person name="Channer S."/>
            <person name="Cheshatsang Y."/>
            <person name="Chuda L."/>
            <person name="Citroen M."/>
            <person name="Collymore A."/>
            <person name="Cooke P."/>
            <person name="Costello M."/>
            <person name="D'Aco K."/>
            <person name="Daza R."/>
            <person name="De Haan G."/>
            <person name="DeGray S."/>
            <person name="DeMaso C."/>
            <person name="Dhargay N."/>
            <person name="Dooley K."/>
            <person name="Dooley E."/>
            <person name="Doricent M."/>
            <person name="Dorje P."/>
            <person name="Dorjee K."/>
            <person name="Dupes A."/>
            <person name="Elong R."/>
            <person name="Falk J."/>
            <person name="Farina A."/>
            <person name="Faro S."/>
            <person name="Ferguson D."/>
            <person name="Fisher S."/>
            <person name="Foley C.D."/>
            <person name="Franke A."/>
            <person name="Friedrich D."/>
            <person name="Gadbois L."/>
            <person name="Gearin G."/>
            <person name="Gearin C.R."/>
            <person name="Giannoukos G."/>
            <person name="Goode T."/>
            <person name="Graham J."/>
            <person name="Grandbois E."/>
            <person name="Grewal S."/>
            <person name="Gyaltsen K."/>
            <person name="Hafez N."/>
            <person name="Hagos B."/>
            <person name="Hall J."/>
            <person name="Henson C."/>
            <person name="Hollinger A."/>
            <person name="Honan T."/>
            <person name="Huard M.D."/>
            <person name="Hughes L."/>
            <person name="Hurhula B."/>
            <person name="Husby M.E."/>
            <person name="Kamat A."/>
            <person name="Kanga B."/>
            <person name="Kashin S."/>
            <person name="Khazanovich D."/>
            <person name="Kisner P."/>
            <person name="Lance K."/>
            <person name="Lara M."/>
            <person name="Lee W."/>
            <person name="Lennon N."/>
            <person name="Letendre F."/>
            <person name="LeVine R."/>
            <person name="Lipovsky A."/>
            <person name="Liu X."/>
            <person name="Liu J."/>
            <person name="Liu S."/>
            <person name="Lokyitsang T."/>
            <person name="Lokyitsang Y."/>
            <person name="Lubonja R."/>
            <person name="Lui A."/>
            <person name="MacDonald P."/>
            <person name="Magnisalis V."/>
            <person name="Maru K."/>
            <person name="Matthews C."/>
            <person name="McCusker W."/>
            <person name="McDonough S."/>
            <person name="Mehta T."/>
            <person name="Meldrim J."/>
            <person name="Meneus L."/>
            <person name="Mihai O."/>
            <person name="Mihalev A."/>
            <person name="Mihova T."/>
            <person name="Mittelman R."/>
            <person name="Mlenga V."/>
            <person name="Montmayeur A."/>
            <person name="Mulrain L."/>
            <person name="Navidi A."/>
            <person name="Naylor J."/>
            <person name="Negash T."/>
            <person name="Nguyen T."/>
            <person name="Nguyen N."/>
            <person name="Nicol R."/>
            <person name="Norbu C."/>
            <person name="Norbu N."/>
            <person name="Novod N."/>
            <person name="O'Neill B."/>
            <person name="Osman S."/>
            <person name="Markiewicz E."/>
            <person name="Oyono O.L."/>
            <person name="Patti C."/>
            <person name="Phunkhang P."/>
            <person name="Pierre F."/>
            <person name="Priest M."/>
            <person name="Raghuraman S."/>
            <person name="Rege F."/>
            <person name="Reyes R."/>
            <person name="Rise C."/>
            <person name="Rogov P."/>
            <person name="Ross K."/>
            <person name="Ryan E."/>
            <person name="Settipalli S."/>
            <person name="Shea T."/>
            <person name="Sherpa N."/>
            <person name="Shi L."/>
            <person name="Shih D."/>
            <person name="Sparrow T."/>
            <person name="Spaulding J."/>
            <person name="Stalker J."/>
            <person name="Stange-Thomann N."/>
            <person name="Stavropoulos S."/>
            <person name="Stone C."/>
            <person name="Strader C."/>
            <person name="Tesfaye S."/>
            <person name="Thomson T."/>
            <person name="Thoulutsang Y."/>
            <person name="Thoulutsang D."/>
            <person name="Topham K."/>
            <person name="Topping I."/>
            <person name="Tsamla T."/>
            <person name="Vassiliev H."/>
            <person name="Vo A."/>
            <person name="Wangchuk T."/>
            <person name="Wangdi T."/>
            <person name="Weiand M."/>
            <person name="Wilkinson J."/>
            <person name="Wilson A."/>
            <person name="Yadav S."/>
            <person name="Young G."/>
            <person name="Yu Q."/>
            <person name="Zembek L."/>
            <person name="Zhong D."/>
            <person name="Zimmer A."/>
            <person name="Zwirko Z."/>
            <person name="Jaffe D.B."/>
            <person name="Alvarez P."/>
            <person name="Brockman W."/>
            <person name="Butler J."/>
            <person name="Chin C."/>
            <person name="Gnerre S."/>
            <person name="Grabherr M."/>
            <person name="Kleber M."/>
            <person name="Mauceli E."/>
            <person name="MacCallum I."/>
        </authorList>
    </citation>
    <scope>NUCLEOTIDE SEQUENCE [LARGE SCALE GENOMIC DNA]</scope>
    <source>
        <strain evidence="4">Rob3c / Tucson 14021-0248.25</strain>
    </source>
</reference>
<gene>
    <name evidence="3" type="primary">Dsec\GM19594</name>
    <name evidence="3" type="ORF">Dsec_GM19594</name>
</gene>
<dbReference type="AlphaFoldDB" id="B4IIM3"/>
<protein>
    <submittedName>
        <fullName evidence="3">GM19594</fullName>
    </submittedName>
</protein>
<sequence length="98" mass="11072">MCVSRGEELWSRARRIIVGTCVTERSSSRPSEAEFESKPKPKTKPKLNPPPPPNASVFVFAFVTVLVTVLDCDYVFRRSSYSHLTNRNIENAMGVRVE</sequence>
<evidence type="ECO:0000256" key="1">
    <source>
        <dbReference type="SAM" id="MobiDB-lite"/>
    </source>
</evidence>
<organism evidence="4">
    <name type="scientific">Drosophila sechellia</name>
    <name type="common">Fruit fly</name>
    <dbReference type="NCBI Taxonomy" id="7238"/>
    <lineage>
        <taxon>Eukaryota</taxon>
        <taxon>Metazoa</taxon>
        <taxon>Ecdysozoa</taxon>
        <taxon>Arthropoda</taxon>
        <taxon>Hexapoda</taxon>
        <taxon>Insecta</taxon>
        <taxon>Pterygota</taxon>
        <taxon>Neoptera</taxon>
        <taxon>Endopterygota</taxon>
        <taxon>Diptera</taxon>
        <taxon>Brachycera</taxon>
        <taxon>Muscomorpha</taxon>
        <taxon>Ephydroidea</taxon>
        <taxon>Drosophilidae</taxon>
        <taxon>Drosophila</taxon>
        <taxon>Sophophora</taxon>
    </lineage>
</organism>
<dbReference type="OMA" id="TCVTERS"/>
<evidence type="ECO:0000313" key="3">
    <source>
        <dbReference type="EMBL" id="EDW49794.1"/>
    </source>
</evidence>
<accession>B4IIM3</accession>
<feature type="region of interest" description="Disordered" evidence="1">
    <location>
        <begin position="25"/>
        <end position="51"/>
    </location>
</feature>
<feature type="transmembrane region" description="Helical" evidence="2">
    <location>
        <begin position="55"/>
        <end position="76"/>
    </location>
</feature>
<evidence type="ECO:0000313" key="4">
    <source>
        <dbReference type="Proteomes" id="UP000001292"/>
    </source>
</evidence>
<dbReference type="Proteomes" id="UP000001292">
    <property type="component" value="Unassembled WGS sequence"/>
</dbReference>
<keyword evidence="2" id="KW-0472">Membrane</keyword>
<evidence type="ECO:0000256" key="2">
    <source>
        <dbReference type="SAM" id="Phobius"/>
    </source>
</evidence>
<keyword evidence="2" id="KW-0812">Transmembrane</keyword>
<dbReference type="HOGENOM" id="CLU_182495_0_0_1"/>